<keyword evidence="4" id="KW-1185">Reference proteome</keyword>
<keyword evidence="2" id="KW-0732">Signal</keyword>
<feature type="compositionally biased region" description="Basic residues" evidence="1">
    <location>
        <begin position="55"/>
        <end position="68"/>
    </location>
</feature>
<feature type="region of interest" description="Disordered" evidence="1">
    <location>
        <begin position="25"/>
        <end position="72"/>
    </location>
</feature>
<organism evidence="3 4">
    <name type="scientific">Clonorchis sinensis</name>
    <name type="common">Chinese liver fluke</name>
    <dbReference type="NCBI Taxonomy" id="79923"/>
    <lineage>
        <taxon>Eukaryota</taxon>
        <taxon>Metazoa</taxon>
        <taxon>Spiralia</taxon>
        <taxon>Lophotrochozoa</taxon>
        <taxon>Platyhelminthes</taxon>
        <taxon>Trematoda</taxon>
        <taxon>Digenea</taxon>
        <taxon>Opisthorchiida</taxon>
        <taxon>Opisthorchiata</taxon>
        <taxon>Opisthorchiidae</taxon>
        <taxon>Clonorchis</taxon>
    </lineage>
</organism>
<feature type="compositionally biased region" description="Basic and acidic residues" evidence="1">
    <location>
        <begin position="25"/>
        <end position="39"/>
    </location>
</feature>
<name>A0A8T1MBJ2_CLOSI</name>
<feature type="chain" id="PRO_5035848631" evidence="2">
    <location>
        <begin position="18"/>
        <end position="135"/>
    </location>
</feature>
<feature type="signal peptide" evidence="2">
    <location>
        <begin position="1"/>
        <end position="17"/>
    </location>
</feature>
<sequence>MKLIVLTAVLFLLLGEATLNTRGHTEDLLTGGEKDKAQEEVEEEEEEKEEERERGKKKKKMKKMRRRLNTATPLIMEQGAESSLVQPTGSLLQAFGLLFSVWQTTKRNWMEDGKHAMKRTFPFHFTIHSINYAAC</sequence>
<evidence type="ECO:0000256" key="1">
    <source>
        <dbReference type="SAM" id="MobiDB-lite"/>
    </source>
</evidence>
<evidence type="ECO:0000313" key="4">
    <source>
        <dbReference type="Proteomes" id="UP000286415"/>
    </source>
</evidence>
<feature type="compositionally biased region" description="Acidic residues" evidence="1">
    <location>
        <begin position="40"/>
        <end position="50"/>
    </location>
</feature>
<gene>
    <name evidence="3" type="ORF">CSKR_203594</name>
</gene>
<proteinExistence type="predicted"/>
<dbReference type="Proteomes" id="UP000286415">
    <property type="component" value="Unassembled WGS sequence"/>
</dbReference>
<accession>A0A8T1MBJ2</accession>
<evidence type="ECO:0000313" key="3">
    <source>
        <dbReference type="EMBL" id="KAG5446747.1"/>
    </source>
</evidence>
<comment type="caution">
    <text evidence="3">The sequence shown here is derived from an EMBL/GenBank/DDBJ whole genome shotgun (WGS) entry which is preliminary data.</text>
</comment>
<protein>
    <submittedName>
        <fullName evidence="3">Uncharacterized protein</fullName>
    </submittedName>
</protein>
<dbReference type="EMBL" id="NIRI02000056">
    <property type="protein sequence ID" value="KAG5446747.1"/>
    <property type="molecule type" value="Genomic_DNA"/>
</dbReference>
<reference evidence="3 4" key="1">
    <citation type="journal article" date="2018" name="Biotechnol. Adv.">
        <title>Improved genomic resources and new bioinformatic workflow for the carcinogenic parasite Clonorchis sinensis: Biotechnological implications.</title>
        <authorList>
            <person name="Wang D."/>
            <person name="Korhonen P.K."/>
            <person name="Gasser R.B."/>
            <person name="Young N.D."/>
        </authorList>
    </citation>
    <scope>NUCLEOTIDE SEQUENCE [LARGE SCALE GENOMIC DNA]</scope>
    <source>
        <strain evidence="3">Cs-k2</strain>
    </source>
</reference>
<evidence type="ECO:0000256" key="2">
    <source>
        <dbReference type="SAM" id="SignalP"/>
    </source>
</evidence>
<dbReference type="AlphaFoldDB" id="A0A8T1MBJ2"/>
<reference evidence="3 4" key="2">
    <citation type="journal article" date="2021" name="Genomics">
        <title>High-quality reference genome for Clonorchis sinensis.</title>
        <authorList>
            <person name="Young N.D."/>
            <person name="Stroehlein A.J."/>
            <person name="Kinkar L."/>
            <person name="Wang T."/>
            <person name="Sohn W.M."/>
            <person name="Chang B.C.H."/>
            <person name="Kaur P."/>
            <person name="Weisz D."/>
            <person name="Dudchenko O."/>
            <person name="Aiden E.L."/>
            <person name="Korhonen P.K."/>
            <person name="Gasser R.B."/>
        </authorList>
    </citation>
    <scope>NUCLEOTIDE SEQUENCE [LARGE SCALE GENOMIC DNA]</scope>
    <source>
        <strain evidence="3">Cs-k2</strain>
    </source>
</reference>